<dbReference type="Proteomes" id="UP001595816">
    <property type="component" value="Unassembled WGS sequence"/>
</dbReference>
<evidence type="ECO:0000256" key="9">
    <source>
        <dbReference type="ARBA" id="ARBA00023136"/>
    </source>
</evidence>
<evidence type="ECO:0000256" key="7">
    <source>
        <dbReference type="ARBA" id="ARBA00023004"/>
    </source>
</evidence>
<feature type="transmembrane region" description="Helical" evidence="10">
    <location>
        <begin position="199"/>
        <end position="222"/>
    </location>
</feature>
<protein>
    <submittedName>
        <fullName evidence="12">Acyl-CoA desaturase</fullName>
    </submittedName>
</protein>
<evidence type="ECO:0000256" key="6">
    <source>
        <dbReference type="ARBA" id="ARBA00023002"/>
    </source>
</evidence>
<dbReference type="RefSeq" id="WP_253758131.1">
    <property type="nucleotide sequence ID" value="NZ_JAMZDZ010000001.1"/>
</dbReference>
<evidence type="ECO:0000313" key="12">
    <source>
        <dbReference type="EMBL" id="MFC4130305.1"/>
    </source>
</evidence>
<feature type="transmembrane region" description="Helical" evidence="10">
    <location>
        <begin position="45"/>
        <end position="69"/>
    </location>
</feature>
<gene>
    <name evidence="12" type="ORF">ACFOZ4_06785</name>
</gene>
<keyword evidence="13" id="KW-1185">Reference proteome</keyword>
<dbReference type="CDD" id="cd03505">
    <property type="entry name" value="Delta9-FADS-like"/>
    <property type="match status" value="1"/>
</dbReference>
<evidence type="ECO:0000256" key="2">
    <source>
        <dbReference type="ARBA" id="ARBA00008749"/>
    </source>
</evidence>
<feature type="transmembrane region" description="Helical" evidence="10">
    <location>
        <begin position="75"/>
        <end position="96"/>
    </location>
</feature>
<keyword evidence="3 10" id="KW-0812">Transmembrane</keyword>
<feature type="domain" description="Fatty acid desaturase" evidence="11">
    <location>
        <begin position="74"/>
        <end position="295"/>
    </location>
</feature>
<evidence type="ECO:0000256" key="5">
    <source>
        <dbReference type="ARBA" id="ARBA00022989"/>
    </source>
</evidence>
<reference evidence="13" key="1">
    <citation type="journal article" date="2019" name="Int. J. Syst. Evol. Microbiol.">
        <title>The Global Catalogue of Microorganisms (GCM) 10K type strain sequencing project: providing services to taxonomists for standard genome sequencing and annotation.</title>
        <authorList>
            <consortium name="The Broad Institute Genomics Platform"/>
            <consortium name="The Broad Institute Genome Sequencing Center for Infectious Disease"/>
            <person name="Wu L."/>
            <person name="Ma J."/>
        </authorList>
    </citation>
    <scope>NUCLEOTIDE SEQUENCE [LARGE SCALE GENOMIC DNA]</scope>
    <source>
        <strain evidence="13">CGMCC 4.7289</strain>
    </source>
</reference>
<dbReference type="Pfam" id="PF00487">
    <property type="entry name" value="FA_desaturase"/>
    <property type="match status" value="1"/>
</dbReference>
<dbReference type="PANTHER" id="PTHR11351">
    <property type="entry name" value="ACYL-COA DESATURASE"/>
    <property type="match status" value="1"/>
</dbReference>
<accession>A0ABV8LHC1</accession>
<dbReference type="InterPro" id="IPR015876">
    <property type="entry name" value="Acyl-CoA_DS"/>
</dbReference>
<evidence type="ECO:0000256" key="1">
    <source>
        <dbReference type="ARBA" id="ARBA00004141"/>
    </source>
</evidence>
<comment type="similarity">
    <text evidence="2">Belongs to the fatty acid desaturase type 2 family.</text>
</comment>
<keyword evidence="4" id="KW-0276">Fatty acid metabolism</keyword>
<keyword evidence="5 10" id="KW-1133">Transmembrane helix</keyword>
<evidence type="ECO:0000256" key="3">
    <source>
        <dbReference type="ARBA" id="ARBA00022692"/>
    </source>
</evidence>
<organism evidence="12 13">
    <name type="scientific">Hamadaea flava</name>
    <dbReference type="NCBI Taxonomy" id="1742688"/>
    <lineage>
        <taxon>Bacteria</taxon>
        <taxon>Bacillati</taxon>
        <taxon>Actinomycetota</taxon>
        <taxon>Actinomycetes</taxon>
        <taxon>Micromonosporales</taxon>
        <taxon>Micromonosporaceae</taxon>
        <taxon>Hamadaea</taxon>
    </lineage>
</organism>
<comment type="caution">
    <text evidence="12">The sequence shown here is derived from an EMBL/GenBank/DDBJ whole genome shotgun (WGS) entry which is preliminary data.</text>
</comment>
<name>A0ABV8LHC1_9ACTN</name>
<evidence type="ECO:0000256" key="4">
    <source>
        <dbReference type="ARBA" id="ARBA00022832"/>
    </source>
</evidence>
<dbReference type="EMBL" id="JBHSAY010000005">
    <property type="protein sequence ID" value="MFC4130305.1"/>
    <property type="molecule type" value="Genomic_DNA"/>
</dbReference>
<evidence type="ECO:0000256" key="10">
    <source>
        <dbReference type="SAM" id="Phobius"/>
    </source>
</evidence>
<keyword evidence="9 10" id="KW-0472">Membrane</keyword>
<evidence type="ECO:0000256" key="8">
    <source>
        <dbReference type="ARBA" id="ARBA00023098"/>
    </source>
</evidence>
<keyword evidence="8" id="KW-0443">Lipid metabolism</keyword>
<dbReference type="PRINTS" id="PR00075">
    <property type="entry name" value="FACDDSATRASE"/>
</dbReference>
<sequence length="346" mass="38154">MSTDVHPATESALTADLETNATGAAEVEQTIRGPKPLTEGAQPTGVLIGLWAFVVIPFIALIAAIPVAWGGWLSWVDIAIFAVWYCVAGLGITIGFHRYLTHGSFKATRWLRVTLAVAGSFAVEGSPTQWVADHRRHHAFSDNEGDPHSPWRFGTSFWALTKGLFYAHMGWLFARELTNRARFAPDLVADKDIQKVDKLFPTLIAVSLIAPAAVGGLVTWSWQGALTAFFWAGLVRVGLLHHVTWSINSICHVYGERPFETRDGDKASNFWPLAILSFGESWHNLHHSDPTCARHGVMKGQIDISARTIWLFEKAGWATNVRWPKRDRLASKLVEGAQASAGRLGR</sequence>
<comment type="subcellular location">
    <subcellularLocation>
        <location evidence="1">Membrane</location>
        <topology evidence="1">Multi-pass membrane protein</topology>
    </subcellularLocation>
</comment>
<dbReference type="PANTHER" id="PTHR11351:SF3">
    <property type="entry name" value="BLL4393 PROTEIN"/>
    <property type="match status" value="1"/>
</dbReference>
<evidence type="ECO:0000259" key="11">
    <source>
        <dbReference type="Pfam" id="PF00487"/>
    </source>
</evidence>
<dbReference type="InterPro" id="IPR005804">
    <property type="entry name" value="FA_desaturase_dom"/>
</dbReference>
<keyword evidence="7" id="KW-0408">Iron</keyword>
<keyword evidence="6" id="KW-0560">Oxidoreductase</keyword>
<proteinExistence type="inferred from homology"/>
<evidence type="ECO:0000313" key="13">
    <source>
        <dbReference type="Proteomes" id="UP001595816"/>
    </source>
</evidence>